<accession>A0A0E4GBH2</accession>
<name>A0A0E4GBH2_9FIRM</name>
<dbReference type="AlphaFoldDB" id="A0A0E4GBH2"/>
<dbReference type="Proteomes" id="UP000045545">
    <property type="component" value="Unassembled WGS sequence"/>
</dbReference>
<dbReference type="GO" id="GO:0016787">
    <property type="term" value="F:hydrolase activity"/>
    <property type="evidence" value="ECO:0007669"/>
    <property type="project" value="UniProtKB-KW"/>
</dbReference>
<dbReference type="GO" id="GO:0006083">
    <property type="term" value="P:acetate metabolic process"/>
    <property type="evidence" value="ECO:0007669"/>
    <property type="project" value="InterPro"/>
</dbReference>
<feature type="binding site" evidence="3">
    <location>
        <begin position="231"/>
        <end position="235"/>
    </location>
    <ligand>
        <name>CoA</name>
        <dbReference type="ChEBI" id="CHEBI:57287"/>
    </ligand>
</feature>
<comment type="similarity">
    <text evidence="1 3">Belongs to the acetyl-CoA hydrolase/transferase family.</text>
</comment>
<dbReference type="STRING" id="690567.1206"/>
<evidence type="ECO:0000259" key="4">
    <source>
        <dbReference type="Pfam" id="PF02550"/>
    </source>
</evidence>
<dbReference type="Pfam" id="PF13336">
    <property type="entry name" value="AcetylCoA_hyd_C"/>
    <property type="match status" value="1"/>
</dbReference>
<dbReference type="GO" id="GO:0008775">
    <property type="term" value="F:acetate CoA-transferase activity"/>
    <property type="evidence" value="ECO:0007669"/>
    <property type="project" value="InterPro"/>
</dbReference>
<dbReference type="PANTHER" id="PTHR21432">
    <property type="entry name" value="ACETYL-COA HYDROLASE-RELATED"/>
    <property type="match status" value="1"/>
</dbReference>
<dbReference type="OrthoDB" id="9801795at2"/>
<feature type="domain" description="Acetyl-CoA hydrolase/transferase N-terminal" evidence="4">
    <location>
        <begin position="6"/>
        <end position="200"/>
    </location>
</feature>
<keyword evidence="7" id="KW-1185">Reference proteome</keyword>
<dbReference type="GO" id="GO:0019605">
    <property type="term" value="P:butyrate metabolic process"/>
    <property type="evidence" value="ECO:0007669"/>
    <property type="project" value="UniProtKB-UniRule"/>
</dbReference>
<feature type="binding site" evidence="3">
    <location>
        <position position="331"/>
    </location>
    <ligand>
        <name>CoA</name>
        <dbReference type="ChEBI" id="CHEBI:57287"/>
    </ligand>
</feature>
<keyword evidence="3" id="KW-0276">Fatty acid metabolism</keyword>
<comment type="subcellular location">
    <subcellularLocation>
        <location evidence="3">Cytoplasm</location>
    </subcellularLocation>
</comment>
<proteinExistence type="inferred from homology"/>
<evidence type="ECO:0000313" key="7">
    <source>
        <dbReference type="Proteomes" id="UP000045545"/>
    </source>
</evidence>
<dbReference type="RefSeq" id="WP_046496608.1">
    <property type="nucleotide sequence ID" value="NZ_CGIH01000021.1"/>
</dbReference>
<protein>
    <recommendedName>
        <fullName evidence="3">Probable butyrate:acetyl-CoA coenzyme A-transferase</fullName>
        <shortName evidence="3">Butyrate CoA-transferase</shortName>
        <ecNumber evidence="3">2.8.3.-</ecNumber>
    </recommendedName>
</protein>
<dbReference type="PANTHER" id="PTHR21432:SF20">
    <property type="entry name" value="ACETYL-COA HYDROLASE"/>
    <property type="match status" value="1"/>
</dbReference>
<comment type="function">
    <text evidence="3">Coenzyme A-transferase that converts butyrate to butyryl-CoA.</text>
</comment>
<dbReference type="GO" id="GO:0005737">
    <property type="term" value="C:cytoplasm"/>
    <property type="evidence" value="ECO:0007669"/>
    <property type="project" value="UniProtKB-SubCell"/>
</dbReference>
<feature type="active site" description="5-glutamyl coenzyme A thioester intermediate" evidence="3">
    <location>
        <position position="256"/>
    </location>
</feature>
<evidence type="ECO:0000256" key="2">
    <source>
        <dbReference type="ARBA" id="ARBA00022679"/>
    </source>
</evidence>
<evidence type="ECO:0000256" key="3">
    <source>
        <dbReference type="HAMAP-Rule" id="MF_03228"/>
    </source>
</evidence>
<dbReference type="EC" id="2.8.3.-" evidence="3"/>
<dbReference type="InterPro" id="IPR023990">
    <property type="entry name" value="Butryl-CoA_acetate_CoA_Tfrase"/>
</dbReference>
<evidence type="ECO:0000256" key="1">
    <source>
        <dbReference type="ARBA" id="ARBA00009632"/>
    </source>
</evidence>
<dbReference type="InterPro" id="IPR003702">
    <property type="entry name" value="ActCoA_hydro_N"/>
</dbReference>
<dbReference type="InterPro" id="IPR038460">
    <property type="entry name" value="AcetylCoA_hyd_C_sf"/>
</dbReference>
<organism evidence="6 7">
    <name type="scientific">Syntrophomonas zehnderi OL-4</name>
    <dbReference type="NCBI Taxonomy" id="690567"/>
    <lineage>
        <taxon>Bacteria</taxon>
        <taxon>Bacillati</taxon>
        <taxon>Bacillota</taxon>
        <taxon>Clostridia</taxon>
        <taxon>Eubacteriales</taxon>
        <taxon>Syntrophomonadaceae</taxon>
        <taxon>Syntrophomonas</taxon>
    </lineage>
</organism>
<feature type="binding site" evidence="3">
    <location>
        <position position="354"/>
    </location>
    <ligand>
        <name>CoA</name>
        <dbReference type="ChEBI" id="CHEBI:57287"/>
    </ligand>
</feature>
<keyword evidence="6" id="KW-0378">Hydrolase</keyword>
<gene>
    <name evidence="6" type="ORF">1206</name>
</gene>
<keyword evidence="3" id="KW-0963">Cytoplasm</keyword>
<keyword evidence="2 3" id="KW-0808">Transferase</keyword>
<sequence>MANGFQKLYQEKLRTAEEAVKIVKSGDWIDYAMFNGKPVVCDRALAARKAELSDVKIMGAVTVPPVPEVVMKDPKGEVFTYNDQHFSVLTRMMQEQCQGVFYQPTQYGESDQYLLNGRIDPIKIGTPSRNFFMVQVAPMDKDGYFNWGLHNSACYNMATTSDHCIVEVNENIPYALGGNRERIHISQVTYVVEGENTPLAELPVIEPTETDRKIAANVLEYLQDGQCIQLGIGAMPNILGKMISQTDLKDLGGWTEMLVDAYQDMWESGRMTGAKKNIDVGKINYTFALGGKKLYNWMDRNPAIASCSVGYVNHPVQLAQIDNLVSINQALQVDLYGQINAESSGFKQISGNGGMSDFVLGSHWSKGGRSFICLPSTHTKKDGTLISRIVPNFDIGSITTVTRQMVNFVCTEFGIVSLKTCPTWYRAEKLISIAHPDFRDDLVKAAEERKIWRRTNKIE</sequence>
<comment type="pathway">
    <text evidence="3">Lipid metabolism; butanoate metabolism.</text>
</comment>
<dbReference type="InterPro" id="IPR046433">
    <property type="entry name" value="ActCoA_hydro"/>
</dbReference>
<dbReference type="Pfam" id="PF02550">
    <property type="entry name" value="AcetylCoA_hydro"/>
    <property type="match status" value="1"/>
</dbReference>
<evidence type="ECO:0000259" key="5">
    <source>
        <dbReference type="Pfam" id="PF13336"/>
    </source>
</evidence>
<dbReference type="UniPathway" id="UPA00863"/>
<dbReference type="SUPFAM" id="SSF100950">
    <property type="entry name" value="NagB/RpiA/CoA transferase-like"/>
    <property type="match status" value="2"/>
</dbReference>
<dbReference type="GO" id="GO:0006084">
    <property type="term" value="P:acetyl-CoA metabolic process"/>
    <property type="evidence" value="ECO:0007669"/>
    <property type="project" value="UniProtKB-UniRule"/>
</dbReference>
<dbReference type="Gene3D" id="3.40.1080.10">
    <property type="entry name" value="Glutaconate Coenzyme A-transferase"/>
    <property type="match status" value="1"/>
</dbReference>
<dbReference type="Gene3D" id="3.40.1080.20">
    <property type="entry name" value="Acetyl-CoA hydrolase/transferase C-terminal domain"/>
    <property type="match status" value="1"/>
</dbReference>
<dbReference type="HAMAP" id="MF_03228">
    <property type="entry name" value="But_CoA_trans"/>
    <property type="match status" value="1"/>
</dbReference>
<dbReference type="Gene3D" id="3.30.750.70">
    <property type="entry name" value="4-hydroxybutyrate coenzyme like domains"/>
    <property type="match status" value="1"/>
</dbReference>
<reference evidence="6 7" key="1">
    <citation type="submission" date="2015-03" db="EMBL/GenBank/DDBJ databases">
        <authorList>
            <person name="Murphy D."/>
        </authorList>
    </citation>
    <scope>NUCLEOTIDE SEQUENCE [LARGE SCALE GENOMIC DNA]</scope>
    <source>
        <strain evidence="6 7">OL-4</strain>
    </source>
</reference>
<dbReference type="InterPro" id="IPR026888">
    <property type="entry name" value="AcetylCoA_hyd_C"/>
</dbReference>
<evidence type="ECO:0000313" key="6">
    <source>
        <dbReference type="EMBL" id="CFX43852.1"/>
    </source>
</evidence>
<keyword evidence="3" id="KW-0443">Lipid metabolism</keyword>
<dbReference type="EMBL" id="CGIH01000021">
    <property type="protein sequence ID" value="CFX43852.1"/>
    <property type="molecule type" value="Genomic_DNA"/>
</dbReference>
<dbReference type="InterPro" id="IPR037171">
    <property type="entry name" value="NagB/RpiA_transferase-like"/>
</dbReference>
<comment type="catalytic activity">
    <reaction evidence="3">
        <text>butanoate + acetyl-CoA = butanoyl-CoA + acetate</text>
        <dbReference type="Rhea" id="RHEA:30071"/>
        <dbReference type="ChEBI" id="CHEBI:17968"/>
        <dbReference type="ChEBI" id="CHEBI:30089"/>
        <dbReference type="ChEBI" id="CHEBI:57288"/>
        <dbReference type="ChEBI" id="CHEBI:57371"/>
    </reaction>
</comment>
<feature type="domain" description="Acetyl-CoA hydrolase/transferase C-terminal" evidence="5">
    <location>
        <begin position="290"/>
        <end position="446"/>
    </location>
</feature>